<dbReference type="RefSeq" id="XP_024366220.1">
    <property type="nucleotide sequence ID" value="XM_024510452.2"/>
</dbReference>
<dbReference type="AlphaFoldDB" id="A9TF18"/>
<keyword evidence="10" id="KW-1185">Reference proteome</keyword>
<dbReference type="RefSeq" id="XP_024366221.1">
    <property type="nucleotide sequence ID" value="XM_024510453.2"/>
</dbReference>
<dbReference type="GeneID" id="112277757"/>
<evidence type="ECO:0000256" key="5">
    <source>
        <dbReference type="ARBA" id="ARBA00023136"/>
    </source>
</evidence>
<dbReference type="Pfam" id="PF06749">
    <property type="entry name" value="DUF1218"/>
    <property type="match status" value="1"/>
</dbReference>
<protein>
    <submittedName>
        <fullName evidence="8 9">Uncharacterized protein</fullName>
    </submittedName>
</protein>
<reference evidence="9" key="3">
    <citation type="submission" date="2020-12" db="UniProtKB">
        <authorList>
            <consortium name="EnsemblPlants"/>
        </authorList>
    </citation>
    <scope>IDENTIFICATION</scope>
</reference>
<dbReference type="RefSeq" id="XP_073387895.1">
    <property type="nucleotide sequence ID" value="XM_073531794.1"/>
</dbReference>
<dbReference type="GO" id="GO:0012505">
    <property type="term" value="C:endomembrane system"/>
    <property type="evidence" value="ECO:0007669"/>
    <property type="project" value="UniProtKB-SubCell"/>
</dbReference>
<dbReference type="EnsemblPlants" id="Pp3c26_8150V3.5">
    <property type="protein sequence ID" value="Pp3c26_8150V3.5"/>
    <property type="gene ID" value="Pp3c26_8150"/>
</dbReference>
<organism evidence="8">
    <name type="scientific">Physcomitrium patens</name>
    <name type="common">Spreading-leaved earth moss</name>
    <name type="synonym">Physcomitrella patens</name>
    <dbReference type="NCBI Taxonomy" id="3218"/>
    <lineage>
        <taxon>Eukaryota</taxon>
        <taxon>Viridiplantae</taxon>
        <taxon>Streptophyta</taxon>
        <taxon>Embryophyta</taxon>
        <taxon>Bryophyta</taxon>
        <taxon>Bryophytina</taxon>
        <taxon>Bryopsida</taxon>
        <taxon>Funariidae</taxon>
        <taxon>Funariales</taxon>
        <taxon>Funariaceae</taxon>
        <taxon>Physcomitrium</taxon>
    </lineage>
</organism>
<dbReference type="Gramene" id="Pp3c26_8150V3.5">
    <property type="protein sequence ID" value="Pp3c26_8150V3.5"/>
    <property type="gene ID" value="Pp3c26_8150"/>
</dbReference>
<feature type="transmembrane region" description="Helical" evidence="7">
    <location>
        <begin position="95"/>
        <end position="116"/>
    </location>
</feature>
<evidence type="ECO:0000256" key="3">
    <source>
        <dbReference type="ARBA" id="ARBA00022729"/>
    </source>
</evidence>
<dbReference type="EnsemblPlants" id="Pp3c26_8150V3.1">
    <property type="protein sequence ID" value="Pp3c26_8150V3.1"/>
    <property type="gene ID" value="Pp3c26_8150"/>
</dbReference>
<dbReference type="OMA" id="FLFITTW"/>
<dbReference type="Gramene" id="Pp3c26_8150V3.4">
    <property type="protein sequence ID" value="Pp3c26_8150V3.4"/>
    <property type="gene ID" value="Pp3c26_8150"/>
</dbReference>
<dbReference type="EnsemblPlants" id="Pp3c26_8150V3.3">
    <property type="protein sequence ID" value="Pp3c26_8150V3.3"/>
    <property type="gene ID" value="Pp3c26_8150"/>
</dbReference>
<sequence length="190" mass="20324">MGSASFLVICISAVLYLVAFGLALGAMEKRSKGDLTVVNQEMGTLKCHYTSDIATGLAAGAFIFFLIAQIFVMIVTRCLCCGNGYKPGGSRTFAILVFIFSWLSFLVAIASLIAGASQNKIQTKGLFSTNGPNVTCRQVQKSLFAAASAFIFITMLLTEIYYVLISRAQSSPEAWQSYQGGPSVGMSAYT</sequence>
<dbReference type="PANTHER" id="PTHR31769">
    <property type="entry name" value="OS07G0462200 PROTEIN-RELATED"/>
    <property type="match status" value="1"/>
</dbReference>
<proteinExistence type="inferred from homology"/>
<accession>A9TF18</accession>
<dbReference type="Gramene" id="Pp3c26_8150V3.3">
    <property type="protein sequence ID" value="Pp3c26_8150V3.3"/>
    <property type="gene ID" value="Pp3c26_8150"/>
</dbReference>
<gene>
    <name evidence="9" type="primary">LOC112277757</name>
    <name evidence="8" type="ORF">PHYPA_030382</name>
</gene>
<evidence type="ECO:0000256" key="6">
    <source>
        <dbReference type="ARBA" id="ARBA00029467"/>
    </source>
</evidence>
<dbReference type="EMBL" id="ABEU02000026">
    <property type="protein sequence ID" value="PNR26901.1"/>
    <property type="molecule type" value="Genomic_DNA"/>
</dbReference>
<feature type="transmembrane region" description="Helical" evidence="7">
    <location>
        <begin position="143"/>
        <end position="164"/>
    </location>
</feature>
<keyword evidence="2 7" id="KW-0812">Transmembrane</keyword>
<reference evidence="8 10" key="2">
    <citation type="journal article" date="2018" name="Plant J.">
        <title>The Physcomitrella patens chromosome-scale assembly reveals moss genome structure and evolution.</title>
        <authorList>
            <person name="Lang D."/>
            <person name="Ullrich K.K."/>
            <person name="Murat F."/>
            <person name="Fuchs J."/>
            <person name="Jenkins J."/>
            <person name="Haas F.B."/>
            <person name="Piednoel M."/>
            <person name="Gundlach H."/>
            <person name="Van Bel M."/>
            <person name="Meyberg R."/>
            <person name="Vives C."/>
            <person name="Morata J."/>
            <person name="Symeonidi A."/>
            <person name="Hiss M."/>
            <person name="Muchero W."/>
            <person name="Kamisugi Y."/>
            <person name="Saleh O."/>
            <person name="Blanc G."/>
            <person name="Decker E.L."/>
            <person name="van Gessel N."/>
            <person name="Grimwood J."/>
            <person name="Hayes R.D."/>
            <person name="Graham S.W."/>
            <person name="Gunter L.E."/>
            <person name="McDaniel S.F."/>
            <person name="Hoernstein S.N.W."/>
            <person name="Larsson A."/>
            <person name="Li F.W."/>
            <person name="Perroud P.F."/>
            <person name="Phillips J."/>
            <person name="Ranjan P."/>
            <person name="Rokshar D.S."/>
            <person name="Rothfels C.J."/>
            <person name="Schneider L."/>
            <person name="Shu S."/>
            <person name="Stevenson D.W."/>
            <person name="Thummler F."/>
            <person name="Tillich M."/>
            <person name="Villarreal Aguilar J.C."/>
            <person name="Widiez T."/>
            <person name="Wong G.K."/>
            <person name="Wymore A."/>
            <person name="Zhang Y."/>
            <person name="Zimmer A.D."/>
            <person name="Quatrano R.S."/>
            <person name="Mayer K.F.X."/>
            <person name="Goodstein D."/>
            <person name="Casacuberta J.M."/>
            <person name="Vandepoele K."/>
            <person name="Reski R."/>
            <person name="Cuming A.C."/>
            <person name="Tuskan G.A."/>
            <person name="Maumus F."/>
            <person name="Salse J."/>
            <person name="Schmutz J."/>
            <person name="Rensing S.A."/>
        </authorList>
    </citation>
    <scope>NUCLEOTIDE SEQUENCE [LARGE SCALE GENOMIC DNA]</scope>
    <source>
        <strain evidence="9 10">cv. Gransden 2004</strain>
    </source>
</reference>
<dbReference type="EnsemblPlants" id="Pp3c26_8150V3.2">
    <property type="protein sequence ID" value="Pp3c26_8150V3.2"/>
    <property type="gene ID" value="Pp3c26_8150"/>
</dbReference>
<dbReference type="eggNOG" id="ENOG502QSXH">
    <property type="taxonomic scope" value="Eukaryota"/>
</dbReference>
<name>A9TF18_PHYPA</name>
<dbReference type="Proteomes" id="UP000006727">
    <property type="component" value="Chromosome 26"/>
</dbReference>
<dbReference type="InterPro" id="IPR009606">
    <property type="entry name" value="DEAL/Modifying_wall_lignin1/2"/>
</dbReference>
<evidence type="ECO:0000313" key="8">
    <source>
        <dbReference type="EMBL" id="PNR26901.1"/>
    </source>
</evidence>
<evidence type="ECO:0000256" key="7">
    <source>
        <dbReference type="SAM" id="Phobius"/>
    </source>
</evidence>
<evidence type="ECO:0000256" key="4">
    <source>
        <dbReference type="ARBA" id="ARBA00022989"/>
    </source>
</evidence>
<reference evidence="8 10" key="1">
    <citation type="journal article" date="2008" name="Science">
        <title>The Physcomitrella genome reveals evolutionary insights into the conquest of land by plants.</title>
        <authorList>
            <person name="Rensing S."/>
            <person name="Lang D."/>
            <person name="Zimmer A."/>
            <person name="Terry A."/>
            <person name="Salamov A."/>
            <person name="Shapiro H."/>
            <person name="Nishiyama T."/>
            <person name="Perroud P.-F."/>
            <person name="Lindquist E."/>
            <person name="Kamisugi Y."/>
            <person name="Tanahashi T."/>
            <person name="Sakakibara K."/>
            <person name="Fujita T."/>
            <person name="Oishi K."/>
            <person name="Shin-I T."/>
            <person name="Kuroki Y."/>
            <person name="Toyoda A."/>
            <person name="Suzuki Y."/>
            <person name="Hashimoto A."/>
            <person name="Yamaguchi K."/>
            <person name="Sugano A."/>
            <person name="Kohara Y."/>
            <person name="Fujiyama A."/>
            <person name="Anterola A."/>
            <person name="Aoki S."/>
            <person name="Ashton N."/>
            <person name="Barbazuk W.B."/>
            <person name="Barker E."/>
            <person name="Bennetzen J."/>
            <person name="Bezanilla M."/>
            <person name="Blankenship R."/>
            <person name="Cho S.H."/>
            <person name="Dutcher S."/>
            <person name="Estelle M."/>
            <person name="Fawcett J.A."/>
            <person name="Gundlach H."/>
            <person name="Hanada K."/>
            <person name="Heyl A."/>
            <person name="Hicks K.A."/>
            <person name="Hugh J."/>
            <person name="Lohr M."/>
            <person name="Mayer K."/>
            <person name="Melkozernov A."/>
            <person name="Murata T."/>
            <person name="Nelson D."/>
            <person name="Pils B."/>
            <person name="Prigge M."/>
            <person name="Reiss B."/>
            <person name="Renner T."/>
            <person name="Rombauts S."/>
            <person name="Rushton P."/>
            <person name="Sanderfoot A."/>
            <person name="Schween G."/>
            <person name="Shiu S.-H."/>
            <person name="Stueber K."/>
            <person name="Theodoulou F.L."/>
            <person name="Tu H."/>
            <person name="Van de Peer Y."/>
            <person name="Verrier P.J."/>
            <person name="Waters E."/>
            <person name="Wood A."/>
            <person name="Yang L."/>
            <person name="Cove D."/>
            <person name="Cuming A."/>
            <person name="Hasebe M."/>
            <person name="Lucas S."/>
            <person name="Mishler D.B."/>
            <person name="Reski R."/>
            <person name="Grigoriev I."/>
            <person name="Quatrano R.S."/>
            <person name="Boore J.L."/>
        </authorList>
    </citation>
    <scope>NUCLEOTIDE SEQUENCE [LARGE SCALE GENOMIC DNA]</scope>
    <source>
        <strain evidence="9 10">cv. Gransden 2004</strain>
    </source>
</reference>
<feature type="transmembrane region" description="Helical" evidence="7">
    <location>
        <begin position="6"/>
        <end position="26"/>
    </location>
</feature>
<evidence type="ECO:0000313" key="9">
    <source>
        <dbReference type="EnsemblPlants" id="Pp3c26_8150V3.1"/>
    </source>
</evidence>
<dbReference type="HOGENOM" id="CLU_062329_1_1_1"/>
<dbReference type="InterPro" id="IPR052222">
    <property type="entry name" value="DESIGUAL"/>
</dbReference>
<dbReference type="RefSeq" id="XP_073387893.1">
    <property type="nucleotide sequence ID" value="XM_073531792.1"/>
</dbReference>
<evidence type="ECO:0000313" key="10">
    <source>
        <dbReference type="Proteomes" id="UP000006727"/>
    </source>
</evidence>
<evidence type="ECO:0000256" key="1">
    <source>
        <dbReference type="ARBA" id="ARBA00004127"/>
    </source>
</evidence>
<feature type="transmembrane region" description="Helical" evidence="7">
    <location>
        <begin position="53"/>
        <end position="75"/>
    </location>
</feature>
<dbReference type="Gramene" id="Pp3c26_8150V3.1">
    <property type="protein sequence ID" value="Pp3c26_8150V3.1"/>
    <property type="gene ID" value="Pp3c26_8150"/>
</dbReference>
<dbReference type="EnsemblPlants" id="Pp3c26_8150V3.4">
    <property type="protein sequence ID" value="Pp3c26_8150V3.4"/>
    <property type="gene ID" value="Pp3c26_8150"/>
</dbReference>
<keyword evidence="5 7" id="KW-0472">Membrane</keyword>
<evidence type="ECO:0000256" key="2">
    <source>
        <dbReference type="ARBA" id="ARBA00022692"/>
    </source>
</evidence>
<comment type="similarity">
    <text evidence="6">Belongs to the DESIGUAL family.</text>
</comment>
<dbReference type="Gramene" id="Pp3c26_8150V3.2">
    <property type="protein sequence ID" value="Pp3c26_8150V3.2"/>
    <property type="gene ID" value="Pp3c26_8150"/>
</dbReference>
<keyword evidence="4 7" id="KW-1133">Transmembrane helix</keyword>
<dbReference type="OrthoDB" id="2015495at2759"/>
<comment type="subcellular location">
    <subcellularLocation>
        <location evidence="1">Endomembrane system</location>
        <topology evidence="1">Multi-pass membrane protein</topology>
    </subcellularLocation>
</comment>
<keyword evidence="3" id="KW-0732">Signal</keyword>
<dbReference type="PaxDb" id="3218-PP1S217_49V6.1"/>